<dbReference type="GO" id="GO:0030983">
    <property type="term" value="F:mismatched DNA binding"/>
    <property type="evidence" value="ECO:0007669"/>
    <property type="project" value="InterPro"/>
</dbReference>
<dbReference type="SMART" id="SM00533">
    <property type="entry name" value="MUTSd"/>
    <property type="match status" value="1"/>
</dbReference>
<dbReference type="PANTHER" id="PTHR11361">
    <property type="entry name" value="DNA MISMATCH REPAIR PROTEIN MUTS FAMILY MEMBER"/>
    <property type="match status" value="1"/>
</dbReference>
<accession>V5EUZ0</accession>
<protein>
    <recommendedName>
        <fullName evidence="7">DNA mismatch repair proteins mutS family domain-containing protein</fullName>
    </recommendedName>
</protein>
<dbReference type="OMA" id="VAKMMGC"/>
<feature type="compositionally biased region" description="Polar residues" evidence="6">
    <location>
        <begin position="225"/>
        <end position="240"/>
    </location>
</feature>
<dbReference type="GO" id="GO:0005524">
    <property type="term" value="F:ATP binding"/>
    <property type="evidence" value="ECO:0007669"/>
    <property type="project" value="UniProtKB-KW"/>
</dbReference>
<feature type="compositionally biased region" description="Basic and acidic residues" evidence="6">
    <location>
        <begin position="247"/>
        <end position="264"/>
    </location>
</feature>
<dbReference type="OrthoDB" id="276261at2759"/>
<evidence type="ECO:0000256" key="1">
    <source>
        <dbReference type="ARBA" id="ARBA00006271"/>
    </source>
</evidence>
<feature type="region of interest" description="Disordered" evidence="6">
    <location>
        <begin position="91"/>
        <end position="111"/>
    </location>
</feature>
<dbReference type="STRING" id="1365824.V5EUZ0"/>
<evidence type="ECO:0000256" key="3">
    <source>
        <dbReference type="ARBA" id="ARBA00022840"/>
    </source>
</evidence>
<evidence type="ECO:0000313" key="8">
    <source>
        <dbReference type="EMBL" id="EST07013.1"/>
    </source>
</evidence>
<feature type="region of interest" description="Disordered" evidence="6">
    <location>
        <begin position="225"/>
        <end position="268"/>
    </location>
</feature>
<sequence length="1009" mass="111072">MSLNDASTKRGGANRPDTAASVATSSSDFRIPGLRPSAQQQGGISRNVSQSPSPAPSFLRIFAPQHESAGATWYDGRTGRDSPVAWLAKHGPSPRELLDSSQGPIEHRQPFTSSVQRTLGVRNWDAAHTAPASAPPTSLPSGDHVRPFTASSYHRSRLVTADGFVGSYVCALLENRGVGREVGIASIERETGLCVITQLADTPTYVRTVQHMSMYPPSILLVPASGSSRSGKHGSFTSTTRSKRAKTHDGNDGETNGDRSEEQLQRGQQSVLISTLEQIYGIQAQPFNRKHWNYQEGKHASYNWIRVRDHSILRIHGARYLDRLLIDDADEIKAEEELAGPLSAKEKAPSSQQSQRPASSRPQTGRYSLDLHAKASTRAAILVAVADKFYLLSALAGLLDFYTESFNRVFTPKTLRIRFVVPEGLLDHCVTPMGKRLLKMNLLQPLTDPDALSVRQDAVAECVNSEERYIAIRESLKPIREKGIDLDKLIHSLSCPQRGEPPKEVTERKVSSILALRTLLLSLGPARAALHNSSSQLLQSISDVRIQNMARFFESSEIDEISRAIQATIDEDVQHAKNGLKARNARMLQTNLDSSQIPHLPDYFTNITKAKGGKQVTMMTLALKKLNARLNDSMTEVLVMTDTIVNELIDNIVERLASLNNISEALGLLDMIFSFATVSMVNDYVRPVFGDRLDIRTARHPILDRVEVGKSSTSSFISRRRGTFVPNDIFLAPGERICLVTGPNMSGKSTLLRQIALITVLAGIGCFVPATRATLPLPDALLSLLTHEDDATQNLSTFAAEMRTAAFILSVGSPNSLVLLDEMGRGTSPDEGCALATAVIEELLTEKGSTTFFATHFGELVDGLRTKEGIVCQHLNVSMVQKSENVDLVFHHKLHLGPGLNTHYSLQVAKMMGCFPDDFLQRAQNVAVAEQLINAERTALIDNEASDRRKILRQVVRELRHLVEGSSVEVIDNEDEEPEKQPAKKLIEKLSLLQLHAIDEVHRTYPDRL</sequence>
<dbReference type="Pfam" id="PF05192">
    <property type="entry name" value="MutS_III"/>
    <property type="match status" value="1"/>
</dbReference>
<feature type="domain" description="DNA mismatch repair proteins mutS family" evidence="7">
    <location>
        <begin position="816"/>
        <end position="832"/>
    </location>
</feature>
<evidence type="ECO:0000256" key="4">
    <source>
        <dbReference type="ARBA" id="ARBA00023125"/>
    </source>
</evidence>
<dbReference type="eggNOG" id="KOG0220">
    <property type="taxonomic scope" value="Eukaryota"/>
</dbReference>
<evidence type="ECO:0000259" key="7">
    <source>
        <dbReference type="PROSITE" id="PS00486"/>
    </source>
</evidence>
<proteinExistence type="inferred from homology"/>
<evidence type="ECO:0000256" key="2">
    <source>
        <dbReference type="ARBA" id="ARBA00022741"/>
    </source>
</evidence>
<dbReference type="Proteomes" id="UP000019377">
    <property type="component" value="Unassembled WGS sequence"/>
</dbReference>
<evidence type="ECO:0000256" key="5">
    <source>
        <dbReference type="ARBA" id="ARBA00023254"/>
    </source>
</evidence>
<dbReference type="AlphaFoldDB" id="V5EUZ0"/>
<keyword evidence="2" id="KW-0547">Nucleotide-binding</keyword>
<dbReference type="Pfam" id="PF00488">
    <property type="entry name" value="MutS_V"/>
    <property type="match status" value="1"/>
</dbReference>
<keyword evidence="4" id="KW-0238">DNA-binding</keyword>
<feature type="region of interest" description="Disordered" evidence="6">
    <location>
        <begin position="1"/>
        <end position="58"/>
    </location>
</feature>
<feature type="compositionally biased region" description="Polar residues" evidence="6">
    <location>
        <begin position="37"/>
        <end position="52"/>
    </location>
</feature>
<dbReference type="PROSITE" id="PS00486">
    <property type="entry name" value="DNA_MISMATCH_REPAIR_2"/>
    <property type="match status" value="1"/>
</dbReference>
<dbReference type="InterPro" id="IPR036187">
    <property type="entry name" value="DNA_mismatch_repair_MutS_sf"/>
</dbReference>
<dbReference type="HOGENOM" id="CLU_002472_7_1_1"/>
<dbReference type="Gene3D" id="1.10.1420.10">
    <property type="match status" value="1"/>
</dbReference>
<evidence type="ECO:0000256" key="6">
    <source>
        <dbReference type="SAM" id="MobiDB-lite"/>
    </source>
</evidence>
<dbReference type="InterPro" id="IPR027417">
    <property type="entry name" value="P-loop_NTPase"/>
</dbReference>
<keyword evidence="9" id="KW-1185">Reference proteome</keyword>
<dbReference type="GO" id="GO:0140664">
    <property type="term" value="F:ATP-dependent DNA damage sensor activity"/>
    <property type="evidence" value="ECO:0007669"/>
    <property type="project" value="InterPro"/>
</dbReference>
<dbReference type="InterPro" id="IPR045076">
    <property type="entry name" value="MutS"/>
</dbReference>
<dbReference type="SUPFAM" id="SSF52540">
    <property type="entry name" value="P-loop containing nucleoside triphosphate hydrolases"/>
    <property type="match status" value="1"/>
</dbReference>
<evidence type="ECO:0000313" key="9">
    <source>
        <dbReference type="Proteomes" id="UP000019377"/>
    </source>
</evidence>
<gene>
    <name evidence="8" type="ORF">PSEUBRA_SCAF23g05207</name>
</gene>
<dbReference type="SUPFAM" id="SSF48334">
    <property type="entry name" value="DNA repair protein MutS, domain III"/>
    <property type="match status" value="1"/>
</dbReference>
<reference evidence="9" key="1">
    <citation type="journal article" date="2013" name="Genome Announc.">
        <title>Draft genome sequence of Pseudozyma brasiliensis sp. nov. strain GHG001, a high producer of endo-1,4-xylanase isolated from an insect pest of sugarcane.</title>
        <authorList>
            <person name="Oliveira J.V.D.C."/>
            <person name="dos Santos R.A.C."/>
            <person name="Borges T.A."/>
            <person name="Riano-Pachon D.M."/>
            <person name="Goldman G.H."/>
        </authorList>
    </citation>
    <scope>NUCLEOTIDE SEQUENCE [LARGE SCALE GENOMIC DNA]</scope>
    <source>
        <strain evidence="9">GHG001</strain>
    </source>
</reference>
<comment type="similarity">
    <text evidence="1">Belongs to the DNA mismatch repair MutS family.</text>
</comment>
<name>V5EUZ0_KALBG</name>
<feature type="compositionally biased region" description="Low complexity" evidence="6">
    <location>
        <begin position="349"/>
        <end position="363"/>
    </location>
</feature>
<dbReference type="GO" id="GO:0005634">
    <property type="term" value="C:nucleus"/>
    <property type="evidence" value="ECO:0007669"/>
    <property type="project" value="TreeGrafter"/>
</dbReference>
<keyword evidence="3" id="KW-0067">ATP-binding</keyword>
<dbReference type="EMBL" id="KI545866">
    <property type="protein sequence ID" value="EST07013.1"/>
    <property type="molecule type" value="Genomic_DNA"/>
</dbReference>
<dbReference type="InterPro" id="IPR007696">
    <property type="entry name" value="DNA_mismatch_repair_MutS_core"/>
</dbReference>
<feature type="region of interest" description="Disordered" evidence="6">
    <location>
        <begin position="338"/>
        <end position="366"/>
    </location>
</feature>
<dbReference type="InterPro" id="IPR000432">
    <property type="entry name" value="DNA_mismatch_repair_MutS_C"/>
</dbReference>
<organism evidence="8 9">
    <name type="scientific">Kalmanozyma brasiliensis (strain GHG001)</name>
    <name type="common">Yeast</name>
    <name type="synonym">Pseudozyma brasiliensis</name>
    <dbReference type="NCBI Taxonomy" id="1365824"/>
    <lineage>
        <taxon>Eukaryota</taxon>
        <taxon>Fungi</taxon>
        <taxon>Dikarya</taxon>
        <taxon>Basidiomycota</taxon>
        <taxon>Ustilaginomycotina</taxon>
        <taxon>Ustilaginomycetes</taxon>
        <taxon>Ustilaginales</taxon>
        <taxon>Ustilaginaceae</taxon>
        <taxon>Kalmanozyma</taxon>
    </lineage>
</organism>
<dbReference type="GO" id="GO:0006298">
    <property type="term" value="P:mismatch repair"/>
    <property type="evidence" value="ECO:0007669"/>
    <property type="project" value="InterPro"/>
</dbReference>
<feature type="compositionally biased region" description="Low complexity" evidence="6">
    <location>
        <begin position="18"/>
        <end position="27"/>
    </location>
</feature>
<dbReference type="Gene3D" id="3.40.50.300">
    <property type="entry name" value="P-loop containing nucleotide triphosphate hydrolases"/>
    <property type="match status" value="1"/>
</dbReference>
<dbReference type="SMART" id="SM00534">
    <property type="entry name" value="MUTSac"/>
    <property type="match status" value="1"/>
</dbReference>
<dbReference type="PANTHER" id="PTHR11361:SF21">
    <property type="entry name" value="MUTS PROTEIN HOMOLOG 4"/>
    <property type="match status" value="1"/>
</dbReference>
<dbReference type="GO" id="GO:0007131">
    <property type="term" value="P:reciprocal meiotic recombination"/>
    <property type="evidence" value="ECO:0007669"/>
    <property type="project" value="TreeGrafter"/>
</dbReference>
<keyword evidence="5" id="KW-0469">Meiosis</keyword>